<dbReference type="InterPro" id="IPR023346">
    <property type="entry name" value="Lysozyme-like_dom_sf"/>
</dbReference>
<keyword evidence="1" id="KW-0175">Coiled coil</keyword>
<gene>
    <name evidence="2" type="ORF">A2401_02195</name>
</gene>
<evidence type="ECO:0000313" key="3">
    <source>
        <dbReference type="Proteomes" id="UP000177751"/>
    </source>
</evidence>
<proteinExistence type="predicted"/>
<dbReference type="SUPFAM" id="SSF53955">
    <property type="entry name" value="Lysozyme-like"/>
    <property type="match status" value="1"/>
</dbReference>
<dbReference type="Gene3D" id="6.10.250.3150">
    <property type="match status" value="1"/>
</dbReference>
<accession>A0A1G2JEJ8</accession>
<evidence type="ECO:0000313" key="2">
    <source>
        <dbReference type="EMBL" id="OGZ85549.1"/>
    </source>
</evidence>
<dbReference type="STRING" id="1802229.A2401_02195"/>
<feature type="coiled-coil region" evidence="1">
    <location>
        <begin position="201"/>
        <end position="249"/>
    </location>
</feature>
<dbReference type="EMBL" id="MHPP01000001">
    <property type="protein sequence ID" value="OGZ85549.1"/>
    <property type="molecule type" value="Genomic_DNA"/>
</dbReference>
<reference evidence="2 3" key="1">
    <citation type="journal article" date="2016" name="Nat. Commun.">
        <title>Thousands of microbial genomes shed light on interconnected biogeochemical processes in an aquifer system.</title>
        <authorList>
            <person name="Anantharaman K."/>
            <person name="Brown C.T."/>
            <person name="Hug L.A."/>
            <person name="Sharon I."/>
            <person name="Castelle C.J."/>
            <person name="Probst A.J."/>
            <person name="Thomas B.C."/>
            <person name="Singh A."/>
            <person name="Wilkins M.J."/>
            <person name="Karaoz U."/>
            <person name="Brodie E.L."/>
            <person name="Williams K.H."/>
            <person name="Hubbard S.S."/>
            <person name="Banfield J.F."/>
        </authorList>
    </citation>
    <scope>NUCLEOTIDE SEQUENCE [LARGE SCALE GENOMIC DNA]</scope>
</reference>
<sequence length="471" mass="51569">MRLEAKIIFLFILSALFLPLVSVVAEDLASQCAIISESTSGCPNLSSADCKVLLQKCSDYYDQQTSQLAQDITKTSQQKNTLSTQISGLKKKIQGLEAQISQSTVKAKGLSYQIEDTKSSIDKTSLKIGDSQKEIITILRAIYEEDKKSSFIVLLEGDLSDFFSNLARLESLNSKISDLLESTKDLQYYLQGQKVKMDGEVDQLQKTIALQASQKQENEKNKKTQEQYLKLTETQYQLQLQNKQEIEKKAAKIKAMLFQVVGISKAPTFGEALEIAKSAATLVGIRPAFLLAIISQESAIGRNVGQCYMTDPSTGNGVKISTGASIIRVMKPTRDVPPFLSITRALGRDPYKTPVSCWITDYRGGIPYGWGGAMGPAQFIPSTWNLFAARLKAVLGKAADPWAIKDSFTASGMYLADLGAIAQTTSKESSAASRYYGGSSAYARSVLNRASCIQSFMDSGTMSTYCENLIF</sequence>
<protein>
    <recommendedName>
        <fullName evidence="4">Transglycosylase SLT domain-containing protein</fullName>
    </recommendedName>
</protein>
<evidence type="ECO:0008006" key="4">
    <source>
        <dbReference type="Google" id="ProtNLM"/>
    </source>
</evidence>
<name>A0A1G2JEJ8_9BACT</name>
<comment type="caution">
    <text evidence="2">The sequence shown here is derived from an EMBL/GenBank/DDBJ whole genome shotgun (WGS) entry which is preliminary data.</text>
</comment>
<dbReference type="AlphaFoldDB" id="A0A1G2JEJ8"/>
<evidence type="ECO:0000256" key="1">
    <source>
        <dbReference type="SAM" id="Coils"/>
    </source>
</evidence>
<organism evidence="2 3">
    <name type="scientific">Candidatus Staskawiczbacteria bacterium RIFOXYC1_FULL_38_18</name>
    <dbReference type="NCBI Taxonomy" id="1802229"/>
    <lineage>
        <taxon>Bacteria</taxon>
        <taxon>Candidatus Staskawicziibacteriota</taxon>
    </lineage>
</organism>
<feature type="coiled-coil region" evidence="1">
    <location>
        <begin position="79"/>
        <end position="106"/>
    </location>
</feature>
<dbReference type="Proteomes" id="UP000177751">
    <property type="component" value="Unassembled WGS sequence"/>
</dbReference>
<dbReference type="Gene3D" id="1.10.530.10">
    <property type="match status" value="1"/>
</dbReference>